<dbReference type="EMBL" id="JAGGLL010000038">
    <property type="protein sequence ID" value="MBP2023796.1"/>
    <property type="molecule type" value="Genomic_DNA"/>
</dbReference>
<dbReference type="Proteomes" id="UP001519308">
    <property type="component" value="Unassembled WGS sequence"/>
</dbReference>
<evidence type="ECO:0000313" key="1">
    <source>
        <dbReference type="EMBL" id="MBP2023796.1"/>
    </source>
</evidence>
<proteinExistence type="predicted"/>
<name>A0ABS4K982_9CLOT</name>
<dbReference type="RefSeq" id="WP_021284136.1">
    <property type="nucleotide sequence ID" value="NZ_JAGGLL010000038.1"/>
</dbReference>
<protein>
    <submittedName>
        <fullName evidence="1">Uncharacterized protein</fullName>
    </submittedName>
</protein>
<sequence length="41" mass="4928">MNLHEKYPAKPFFIINGRREMNKLLNQWKNEKVKHSTTTAL</sequence>
<accession>A0ABS4K982</accession>
<organism evidence="1 2">
    <name type="scientific">Clostridium punense</name>
    <dbReference type="NCBI Taxonomy" id="1054297"/>
    <lineage>
        <taxon>Bacteria</taxon>
        <taxon>Bacillati</taxon>
        <taxon>Bacillota</taxon>
        <taxon>Clostridia</taxon>
        <taxon>Eubacteriales</taxon>
        <taxon>Clostridiaceae</taxon>
        <taxon>Clostridium</taxon>
    </lineage>
</organism>
<comment type="caution">
    <text evidence="1">The sequence shown here is derived from an EMBL/GenBank/DDBJ whole genome shotgun (WGS) entry which is preliminary data.</text>
</comment>
<keyword evidence="2" id="KW-1185">Reference proteome</keyword>
<evidence type="ECO:0000313" key="2">
    <source>
        <dbReference type="Proteomes" id="UP001519308"/>
    </source>
</evidence>
<reference evidence="1 2" key="1">
    <citation type="submission" date="2021-03" db="EMBL/GenBank/DDBJ databases">
        <title>Genomic Encyclopedia of Type Strains, Phase IV (KMG-IV): sequencing the most valuable type-strain genomes for metagenomic binning, comparative biology and taxonomic classification.</title>
        <authorList>
            <person name="Goeker M."/>
        </authorList>
    </citation>
    <scope>NUCLEOTIDE SEQUENCE [LARGE SCALE GENOMIC DNA]</scope>
    <source>
        <strain evidence="1 2">DSM 28650</strain>
    </source>
</reference>
<gene>
    <name evidence="1" type="ORF">J2Z44_003638</name>
</gene>